<keyword evidence="3" id="KW-0378">Hydrolase</keyword>
<dbReference type="RefSeq" id="WP_266056410.1">
    <property type="nucleotide sequence ID" value="NZ_JAPFQN010000005.1"/>
</dbReference>
<proteinExistence type="predicted"/>
<dbReference type="Pfam" id="PF01103">
    <property type="entry name" value="Omp85"/>
    <property type="match status" value="1"/>
</dbReference>
<dbReference type="PANTHER" id="PTHR10161">
    <property type="entry name" value="TARTRATE-RESISTANT ACID PHOSPHATASE TYPE 5"/>
    <property type="match status" value="1"/>
</dbReference>
<keyword evidence="2" id="KW-0732">Signal</keyword>
<keyword evidence="5" id="KW-1133">Transmembrane helix</keyword>
<keyword evidence="8" id="KW-1185">Reference proteome</keyword>
<comment type="subcellular location">
    <subcellularLocation>
        <location evidence="1">Membrane</location>
    </subcellularLocation>
</comment>
<dbReference type="EMBL" id="JAPFQN010000005">
    <property type="protein sequence ID" value="MCX2743941.1"/>
    <property type="molecule type" value="Genomic_DNA"/>
</dbReference>
<evidence type="ECO:0000313" key="7">
    <source>
        <dbReference type="EMBL" id="MCX2743941.1"/>
    </source>
</evidence>
<dbReference type="PANTHER" id="PTHR10161:SF14">
    <property type="entry name" value="TARTRATE-RESISTANT ACID PHOSPHATASE TYPE 5"/>
    <property type="match status" value="1"/>
</dbReference>
<dbReference type="InterPro" id="IPR029052">
    <property type="entry name" value="Metallo-depent_PP-like"/>
</dbReference>
<keyword evidence="5" id="KW-0812">Transmembrane</keyword>
<dbReference type="InterPro" id="IPR000184">
    <property type="entry name" value="Bac_surfAg_D15"/>
</dbReference>
<evidence type="ECO:0000256" key="2">
    <source>
        <dbReference type="ARBA" id="ARBA00022729"/>
    </source>
</evidence>
<reference evidence="7 8" key="1">
    <citation type="submission" date="2022-11" db="EMBL/GenBank/DDBJ databases">
        <title>The characterization of three novel Bacteroidetes species and genomic analysis of their roles in tidal elemental geochemical cycles.</title>
        <authorList>
            <person name="Ma K."/>
        </authorList>
    </citation>
    <scope>NUCLEOTIDE SEQUENCE [LARGE SCALE GENOMIC DNA]</scope>
    <source>
        <strain evidence="7 8">M17</strain>
    </source>
</reference>
<feature type="transmembrane region" description="Helical" evidence="5">
    <location>
        <begin position="9"/>
        <end position="29"/>
    </location>
</feature>
<organism evidence="7 8">
    <name type="scientific">Mangrovivirga halotolerans</name>
    <dbReference type="NCBI Taxonomy" id="2993936"/>
    <lineage>
        <taxon>Bacteria</taxon>
        <taxon>Pseudomonadati</taxon>
        <taxon>Bacteroidota</taxon>
        <taxon>Cytophagia</taxon>
        <taxon>Cytophagales</taxon>
        <taxon>Mangrovivirgaceae</taxon>
        <taxon>Mangrovivirga</taxon>
    </lineage>
</organism>
<evidence type="ECO:0000256" key="5">
    <source>
        <dbReference type="SAM" id="Phobius"/>
    </source>
</evidence>
<evidence type="ECO:0000256" key="1">
    <source>
        <dbReference type="ARBA" id="ARBA00004370"/>
    </source>
</evidence>
<dbReference type="SUPFAM" id="SSF56300">
    <property type="entry name" value="Metallo-dependent phosphatases"/>
    <property type="match status" value="1"/>
</dbReference>
<name>A0ABT3RQN7_9BACT</name>
<sequence length="1224" mass="141519">MAKNGITSVNYNSIIWLISLFLLLISYNIKGQDLKVLLIGDAGKFGTGDSHPVIDNILDNHNNNLKKEIIFLGDNIYPLGLPPKDDKNYTIYKEVLLRQVETSRLPNTIVSFVPGNHDWARGKKYGLEQVKRQQNFVRSLEKPNVFYFPYNGCPGPEYRVVNDKLIIIYIDSQWWLQSHDTRPGQDSDCDNKTGEEVLYAINDILVRHREKIKIIAMHHPVFTFGEHNGAYTIKEHLFPLTATNQQLYLPLPGIGSIYPLYRTWFGNIQDRPHPVYREMSERLHDLLKRHPYTIHVAGHEHSLQYIETDRSHYIVSGSAAKLSNVKRRRNPARFSAESKGYAAINIYDEKVSVDFFNSYGDTLYSNKLFDYFPEAPNNPSVDNLQRNFPDKIDTTITEQYDAKKFKRKLFGENYRDIWSVENQFRVLDIKEEKGGLIIVKRGGGQQTKSLRLEDSTGTQYVLRSVNKFPDSAIPEVLRETVAKDIVQDQISASNPYAALTIPPMAEAIGIPHAEPELVWLPEDPALGIYQKEFGGGVYLFEKREPKPPDAKPEDYDSTDKVLENLKEDNDNTVDQKLLLKARLLDIVIGDWDRHDDQWRWAQIDKEKGNKYIAVPRDRDQAYFVNEGFIPKVASRKWLMPKFQGFDEEIDDINTFMFNGRYFDRTFLNELDKKDWKKLAEEVQNELSDDVIKEAVSRFPDNIPEETVNKVQNKLLARRNDLVNQALEYYEFISEKVDVYGSDKHEKVEVKIQDDGEVRVEMKKIDGDNRDREQVIYKRKFKPEITKEIRIYTRNGDDVIEFEGDNKTDIKIRVFKGEGADTIRNETPVKQPKIWVYKYANDSLGVFNEGKGWKMKVSNDPSVYYYDRKTFKYDLLIPLLSFEFNVDDGIFVGGGLDYIKHGFRKDPYALRQRVTANYAFRTNAFNVRYTGNFIDVYKKLDFNIEANLLAPNYVRNFFGFGNETPGLNVSEQPISYFRARFNQANLGLYLSGNLGNRFHFKAGPAYQYFKLDKDDNDDNFIATLPPDEFNDDFIFQTRHYIGLSSELSYVDIDHPILPKRGIKFLLTASALAGATEYSEDFAYLSGDLSFYWTFRLPGRVTWSTRFGGGYTFGDYAFFQAQTLGGTDNLRGYRRFRFAGDGSFYNNTELRAKLFSFNTYLFPASIGMILFHDVGRVWYENEDSNKWHTGYGGGIYFSPLKLVVLAVTLGYSEEELLPYVTAGFQF</sequence>
<keyword evidence="4 5" id="KW-0472">Membrane</keyword>
<comment type="caution">
    <text evidence="7">The sequence shown here is derived from an EMBL/GenBank/DDBJ whole genome shotgun (WGS) entry which is preliminary data.</text>
</comment>
<evidence type="ECO:0000256" key="4">
    <source>
        <dbReference type="ARBA" id="ARBA00023136"/>
    </source>
</evidence>
<gene>
    <name evidence="7" type="ORF">OO013_08690</name>
</gene>
<evidence type="ECO:0000256" key="3">
    <source>
        <dbReference type="ARBA" id="ARBA00022801"/>
    </source>
</evidence>
<dbReference type="Proteomes" id="UP001209885">
    <property type="component" value="Unassembled WGS sequence"/>
</dbReference>
<dbReference type="InterPro" id="IPR051558">
    <property type="entry name" value="Metallophosphoesterase_PAP"/>
</dbReference>
<protein>
    <recommendedName>
        <fullName evidence="6">Bacterial surface antigen (D15) domain-containing protein</fullName>
    </recommendedName>
</protein>
<accession>A0ABT3RQN7</accession>
<feature type="domain" description="Bacterial surface antigen (D15)" evidence="6">
    <location>
        <begin position="912"/>
        <end position="1193"/>
    </location>
</feature>
<dbReference type="Gene3D" id="3.60.21.10">
    <property type="match status" value="2"/>
</dbReference>
<dbReference type="Gene3D" id="2.40.160.50">
    <property type="entry name" value="membrane protein fhac: a member of the omp85/tpsb transporter family"/>
    <property type="match status" value="1"/>
</dbReference>
<evidence type="ECO:0000259" key="6">
    <source>
        <dbReference type="Pfam" id="PF01103"/>
    </source>
</evidence>
<evidence type="ECO:0000313" key="8">
    <source>
        <dbReference type="Proteomes" id="UP001209885"/>
    </source>
</evidence>